<evidence type="ECO:0000259" key="2">
    <source>
        <dbReference type="SMART" id="SM00014"/>
    </source>
</evidence>
<organism evidence="3 4">
    <name type="scientific">Luteolibacter arcticus</name>
    <dbReference type="NCBI Taxonomy" id="1581411"/>
    <lineage>
        <taxon>Bacteria</taxon>
        <taxon>Pseudomonadati</taxon>
        <taxon>Verrucomicrobiota</taxon>
        <taxon>Verrucomicrobiia</taxon>
        <taxon>Verrucomicrobiales</taxon>
        <taxon>Verrucomicrobiaceae</taxon>
        <taxon>Luteolibacter</taxon>
    </lineage>
</organism>
<feature type="transmembrane region" description="Helical" evidence="1">
    <location>
        <begin position="221"/>
        <end position="242"/>
    </location>
</feature>
<dbReference type="EMBL" id="JAPDDT010000018">
    <property type="protein sequence ID" value="MCW1925837.1"/>
    <property type="molecule type" value="Genomic_DNA"/>
</dbReference>
<keyword evidence="4" id="KW-1185">Reference proteome</keyword>
<dbReference type="SUPFAM" id="SSF48317">
    <property type="entry name" value="Acid phosphatase/Vanadium-dependent haloperoxidase"/>
    <property type="match status" value="1"/>
</dbReference>
<dbReference type="RefSeq" id="WP_264489945.1">
    <property type="nucleotide sequence ID" value="NZ_JAPDDT010000018.1"/>
</dbReference>
<feature type="transmembrane region" description="Helical" evidence="1">
    <location>
        <begin position="93"/>
        <end position="110"/>
    </location>
</feature>
<keyword evidence="1" id="KW-1133">Transmembrane helix</keyword>
<feature type="transmembrane region" description="Helical" evidence="1">
    <location>
        <begin position="154"/>
        <end position="177"/>
    </location>
</feature>
<evidence type="ECO:0000313" key="4">
    <source>
        <dbReference type="Proteomes" id="UP001320876"/>
    </source>
</evidence>
<dbReference type="InterPro" id="IPR000326">
    <property type="entry name" value="PAP2/HPO"/>
</dbReference>
<proteinExistence type="predicted"/>
<keyword evidence="1" id="KW-0472">Membrane</keyword>
<dbReference type="Proteomes" id="UP001320876">
    <property type="component" value="Unassembled WGS sequence"/>
</dbReference>
<feature type="domain" description="Phosphatidic acid phosphatase type 2/haloperoxidase" evidence="2">
    <location>
        <begin position="183"/>
        <end position="296"/>
    </location>
</feature>
<sequence length="305" mass="32607">MAALSPAGPPPMTMASSVGVSFFMWRTMGQVARSTSKDMKGRQVAAGGACMGQLSSVGLKGGREMPVAIHRHGIMEVGMNRFLQVLGRWRQEPLIPAVLLLIAGGLWIFLEIADEIGEGESHHIDEAILLAMREPGDLSNPIGSGRLEEMGRDLTALGGFTILTGLTLVSIGIALFLKRPRIAALIAIAITSGSFLSTLLKRGFDRPRPDLVPHGTVVTNASFPSGHSMMAAVVYLTLGILLARTQTSRPLRIYLIAVSVIVTVLVGVSRVYLGVHWPTDVLAGWTVGAAWALLFGLIALRIDKR</sequence>
<feature type="transmembrane region" description="Helical" evidence="1">
    <location>
        <begin position="12"/>
        <end position="32"/>
    </location>
</feature>
<gene>
    <name evidence="3" type="ORF">OKA05_24980</name>
</gene>
<reference evidence="3 4" key="1">
    <citation type="submission" date="2022-10" db="EMBL/GenBank/DDBJ databases">
        <title>Luteolibacter arcticus strain CCTCC AB 2014275, whole genome shotgun sequencing project.</title>
        <authorList>
            <person name="Zhao G."/>
            <person name="Shen L."/>
        </authorList>
    </citation>
    <scope>NUCLEOTIDE SEQUENCE [LARGE SCALE GENOMIC DNA]</scope>
    <source>
        <strain evidence="3 4">CCTCC AB 2014275</strain>
    </source>
</reference>
<dbReference type="SMART" id="SM00014">
    <property type="entry name" value="acidPPc"/>
    <property type="match status" value="1"/>
</dbReference>
<keyword evidence="1" id="KW-0812">Transmembrane</keyword>
<dbReference type="CDD" id="cd03392">
    <property type="entry name" value="PAP2_like_2"/>
    <property type="match status" value="1"/>
</dbReference>
<evidence type="ECO:0000256" key="1">
    <source>
        <dbReference type="SAM" id="Phobius"/>
    </source>
</evidence>
<accession>A0ABT3GQR8</accession>
<name>A0ABT3GQR8_9BACT</name>
<feature type="transmembrane region" description="Helical" evidence="1">
    <location>
        <begin position="281"/>
        <end position="300"/>
    </location>
</feature>
<comment type="caution">
    <text evidence="3">The sequence shown here is derived from an EMBL/GenBank/DDBJ whole genome shotgun (WGS) entry which is preliminary data.</text>
</comment>
<feature type="transmembrane region" description="Helical" evidence="1">
    <location>
        <begin position="182"/>
        <end position="201"/>
    </location>
</feature>
<dbReference type="Gene3D" id="1.20.144.10">
    <property type="entry name" value="Phosphatidic acid phosphatase type 2/haloperoxidase"/>
    <property type="match status" value="1"/>
</dbReference>
<protein>
    <submittedName>
        <fullName evidence="3">Phosphatase PAP2 family protein</fullName>
    </submittedName>
</protein>
<dbReference type="InterPro" id="IPR036938">
    <property type="entry name" value="PAP2/HPO_sf"/>
</dbReference>
<dbReference type="Pfam" id="PF01569">
    <property type="entry name" value="PAP2"/>
    <property type="match status" value="1"/>
</dbReference>
<dbReference type="PANTHER" id="PTHR14969:SF13">
    <property type="entry name" value="AT30094P"/>
    <property type="match status" value="1"/>
</dbReference>
<evidence type="ECO:0000313" key="3">
    <source>
        <dbReference type="EMBL" id="MCW1925837.1"/>
    </source>
</evidence>
<dbReference type="PANTHER" id="PTHR14969">
    <property type="entry name" value="SPHINGOSINE-1-PHOSPHATE PHOSPHOHYDROLASE"/>
    <property type="match status" value="1"/>
</dbReference>
<feature type="transmembrane region" description="Helical" evidence="1">
    <location>
        <begin position="254"/>
        <end position="275"/>
    </location>
</feature>